<evidence type="ECO:0000313" key="3">
    <source>
        <dbReference type="EMBL" id="KAF4677278.1"/>
    </source>
</evidence>
<comment type="caution">
    <text evidence="3">The sequence shown here is derived from an EMBL/GenBank/DDBJ whole genome shotgun (WGS) entry which is preliminary data.</text>
</comment>
<keyword evidence="4" id="KW-1185">Reference proteome</keyword>
<evidence type="ECO:0000256" key="1">
    <source>
        <dbReference type="SAM" id="MobiDB-lite"/>
    </source>
</evidence>
<name>A0A7J6N067_PERCH</name>
<dbReference type="Pfam" id="PF00487">
    <property type="entry name" value="FA_desaturase"/>
    <property type="match status" value="1"/>
</dbReference>
<feature type="domain" description="Sphingolipid delta4-desaturase N-terminal" evidence="2">
    <location>
        <begin position="72"/>
        <end position="110"/>
    </location>
</feature>
<evidence type="ECO:0000259" key="2">
    <source>
        <dbReference type="SMART" id="SM01269"/>
    </source>
</evidence>
<dbReference type="InterPro" id="IPR005804">
    <property type="entry name" value="FA_desaturase_dom"/>
</dbReference>
<dbReference type="PANTHER" id="PTHR12879">
    <property type="entry name" value="SPHINGOLIPID DELTA 4 DESATURASE/C-4 HYDROXYLASE PROTEIN DES2"/>
    <property type="match status" value="1"/>
</dbReference>
<dbReference type="AlphaFoldDB" id="A0A7J6N067"/>
<gene>
    <name evidence="3" type="primary">DEGS1_2</name>
    <name evidence="3" type="ORF">FOL47_002517</name>
</gene>
<accession>A0A7J6N067</accession>
<proteinExistence type="predicted"/>
<feature type="compositionally biased region" description="Basic and acidic residues" evidence="1">
    <location>
        <begin position="21"/>
        <end position="39"/>
    </location>
</feature>
<dbReference type="InterPro" id="IPR013866">
    <property type="entry name" value="Sphingolipid_d4-desaturase_N"/>
</dbReference>
<dbReference type="SMART" id="SM01269">
    <property type="entry name" value="Lipid_DES"/>
    <property type="match status" value="1"/>
</dbReference>
<dbReference type="Proteomes" id="UP000591131">
    <property type="component" value="Unassembled WGS sequence"/>
</dbReference>
<dbReference type="GO" id="GO:0016020">
    <property type="term" value="C:membrane"/>
    <property type="evidence" value="ECO:0007669"/>
    <property type="project" value="GOC"/>
</dbReference>
<dbReference type="PANTHER" id="PTHR12879:SF8">
    <property type="entry name" value="SPHINGOLIPID DELTA(4)-DESATURASE DES1"/>
    <property type="match status" value="1"/>
</dbReference>
<dbReference type="Pfam" id="PF08557">
    <property type="entry name" value="Lipid_DES"/>
    <property type="match status" value="1"/>
</dbReference>
<evidence type="ECO:0000313" key="4">
    <source>
        <dbReference type="Proteomes" id="UP000591131"/>
    </source>
</evidence>
<reference evidence="3 4" key="1">
    <citation type="submission" date="2020-04" db="EMBL/GenBank/DDBJ databases">
        <title>Perkinsus chesapeaki whole genome sequence.</title>
        <authorList>
            <person name="Bogema D.R."/>
        </authorList>
    </citation>
    <scope>NUCLEOTIDE SEQUENCE [LARGE SCALE GENOMIC DNA]</scope>
    <source>
        <strain evidence="3">ATCC PRA-425</strain>
    </source>
</reference>
<dbReference type="GO" id="GO:0042284">
    <property type="term" value="F:sphingolipid delta-4 desaturase activity"/>
    <property type="evidence" value="ECO:0007669"/>
    <property type="project" value="TreeGrafter"/>
</dbReference>
<protein>
    <submittedName>
        <fullName evidence="3">Sphingolipid delta(4)-desaturase DES1</fullName>
    </submittedName>
</protein>
<dbReference type="EMBL" id="JAAPAO010000017">
    <property type="protein sequence ID" value="KAF4677278.1"/>
    <property type="molecule type" value="Genomic_DNA"/>
</dbReference>
<feature type="region of interest" description="Disordered" evidence="1">
    <location>
        <begin position="1"/>
        <end position="39"/>
    </location>
</feature>
<dbReference type="GO" id="GO:0046513">
    <property type="term" value="P:ceramide biosynthetic process"/>
    <property type="evidence" value="ECO:0007669"/>
    <property type="project" value="TreeGrafter"/>
</dbReference>
<dbReference type="OrthoDB" id="200948at2759"/>
<organism evidence="3 4">
    <name type="scientific">Perkinsus chesapeaki</name>
    <name type="common">Clam parasite</name>
    <name type="synonym">Perkinsus andrewsi</name>
    <dbReference type="NCBI Taxonomy" id="330153"/>
    <lineage>
        <taxon>Eukaryota</taxon>
        <taxon>Sar</taxon>
        <taxon>Alveolata</taxon>
        <taxon>Perkinsozoa</taxon>
        <taxon>Perkinsea</taxon>
        <taxon>Perkinsida</taxon>
        <taxon>Perkinsidae</taxon>
        <taxon>Perkinsus</taxon>
    </lineage>
</organism>
<sequence>MAPSLKMPSNTDEAMSLPSEMKTRNVERNGEGGDRTPTKEMNKMVHYDVLEPSECKPVQDISAHADEIQRKHAPDDFHWSHSPELHKIRRKKILQTHPEILKVQGPDPLAAVFCVGTMLVQFIMCYVVQEWSWPALLIATYVVSGTMNHSLVLAMHELSHDLFFKSKMLNKAFSIFCNLPTGVASAATFRRYHLEHHSSQGVDKIDVDIPTHAEAKLFRSVLGRFVWALFQPVFYGLRPMVIRPLPMVKYEAINWLVQLIFDIAVLKFLGLKSFFYLLWGSFFGLGLHPISGHFIAEHLEAVYGQETFSYYGPLNLLAYNVGYHNEHHDFPAVAGRNLPKVKALAPEWYDMPSYDSWTRVLYDFISKGNTNLIIRLYDSSSDPAYRFAAKHAEYQIEVWRSTLPLRTIGNFTTSCKEAAEFVRPTLEVIINMACLDPNPEDKRAWKFCVADFSDHRLVFRFLADDSLAVTRVYCFSAPRLWSDYTMWLDPEEAVVRGVVEDDCQKVTRQKENELAELGERICQSYSNFAEP</sequence>